<keyword evidence="8 11" id="KW-1133">Transmembrane helix</keyword>
<keyword evidence="6 11" id="KW-0378">Hydrolase</keyword>
<comment type="subcellular location">
    <subcellularLocation>
        <location evidence="2">Membrane</location>
        <topology evidence="2">Multi-pass membrane protein</topology>
    </subcellularLocation>
</comment>
<dbReference type="Pfam" id="PF02163">
    <property type="entry name" value="Peptidase_M50"/>
    <property type="match status" value="1"/>
</dbReference>
<keyword evidence="11" id="KW-0479">Metal-binding</keyword>
<evidence type="ECO:0000256" key="4">
    <source>
        <dbReference type="ARBA" id="ARBA00022670"/>
    </source>
</evidence>
<feature type="transmembrane region" description="Helical" evidence="11">
    <location>
        <begin position="426"/>
        <end position="444"/>
    </location>
</feature>
<evidence type="ECO:0000256" key="7">
    <source>
        <dbReference type="ARBA" id="ARBA00022833"/>
    </source>
</evidence>
<name>A0A266Q482_9GAMM</name>
<evidence type="ECO:0000256" key="2">
    <source>
        <dbReference type="ARBA" id="ARBA00004141"/>
    </source>
</evidence>
<comment type="cofactor">
    <cofactor evidence="1 11">
        <name>Zn(2+)</name>
        <dbReference type="ChEBI" id="CHEBI:29105"/>
    </cofactor>
</comment>
<dbReference type="InterPro" id="IPR004387">
    <property type="entry name" value="Pept_M50_Zn"/>
</dbReference>
<keyword evidence="5 11" id="KW-0812">Transmembrane</keyword>
<evidence type="ECO:0000259" key="12">
    <source>
        <dbReference type="SMART" id="SM00228"/>
    </source>
</evidence>
<dbReference type="Pfam" id="PF17820">
    <property type="entry name" value="PDZ_6"/>
    <property type="match status" value="2"/>
</dbReference>
<feature type="transmembrane region" description="Helical" evidence="11">
    <location>
        <begin position="7"/>
        <end position="28"/>
    </location>
</feature>
<evidence type="ECO:0000313" key="14">
    <source>
        <dbReference type="Proteomes" id="UP000216101"/>
    </source>
</evidence>
<sequence length="450" mass="48825">MSLIQTIISFVVALLILVSIHEFGHFYVARRCGVKVLRFSIGFGKVLWSWRDKQGTEYALAALPLGGYVKMLDEREAPVAEEERSKAFNNKTVWQRIAIVAAGPLANFLLAILLFWILLLQGQRDLIPQIGSVEPGSIAEQAGLEAGQEIIAIDNIPTPTWQALNKALLNRLGESGAIRFKVAYPDSHFTYESEGRLNNWLRDSGDPDPVAGLGITLYLPKIPPIVDEVVAGGAAETAGFVSGDTLISADGVAIDDWQSWVDYVRQHPGKSIAVVVERDARELTLNLVPESIKESGVLVGRVGLGAKAGSIPDSMIRTYEYSVPGAFVAGVNKTWETSGFVLLSVKKLILGEISTKNLSGPITIAKVAGSSAESGLRSFIGFVALLSVFLAVFNLLPIPVLDGGHLFYYFIEVIKGKPVSDRVQMLGYQVGLFLVISLSVLALYNDIMRL</sequence>
<comment type="caution">
    <text evidence="13">The sequence shown here is derived from an EMBL/GenBank/DDBJ whole genome shotgun (WGS) entry which is preliminary data.</text>
</comment>
<dbReference type="RefSeq" id="WP_078042285.1">
    <property type="nucleotide sequence ID" value="NZ_NHNI01000002.1"/>
</dbReference>
<organism evidence="13 14">
    <name type="scientific">Cellvibrio mixtus</name>
    <dbReference type="NCBI Taxonomy" id="39650"/>
    <lineage>
        <taxon>Bacteria</taxon>
        <taxon>Pseudomonadati</taxon>
        <taxon>Pseudomonadota</taxon>
        <taxon>Gammaproteobacteria</taxon>
        <taxon>Cellvibrionales</taxon>
        <taxon>Cellvibrionaceae</taxon>
        <taxon>Cellvibrio</taxon>
    </lineage>
</organism>
<evidence type="ECO:0000313" key="13">
    <source>
        <dbReference type="EMBL" id="OZY84436.1"/>
    </source>
</evidence>
<dbReference type="SMART" id="SM00228">
    <property type="entry name" value="PDZ"/>
    <property type="match status" value="2"/>
</dbReference>
<proteinExistence type="inferred from homology"/>
<dbReference type="GO" id="GO:0046872">
    <property type="term" value="F:metal ion binding"/>
    <property type="evidence" value="ECO:0007669"/>
    <property type="project" value="UniProtKB-KW"/>
</dbReference>
<dbReference type="GO" id="GO:0016020">
    <property type="term" value="C:membrane"/>
    <property type="evidence" value="ECO:0007669"/>
    <property type="project" value="UniProtKB-SubCell"/>
</dbReference>
<feature type="transmembrane region" description="Helical" evidence="11">
    <location>
        <begin position="379"/>
        <end position="400"/>
    </location>
</feature>
<dbReference type="NCBIfam" id="TIGR00054">
    <property type="entry name" value="RIP metalloprotease RseP"/>
    <property type="match status" value="1"/>
</dbReference>
<dbReference type="PANTHER" id="PTHR42837">
    <property type="entry name" value="REGULATOR OF SIGMA-E PROTEASE RSEP"/>
    <property type="match status" value="1"/>
</dbReference>
<evidence type="ECO:0000256" key="10">
    <source>
        <dbReference type="ARBA" id="ARBA00023136"/>
    </source>
</evidence>
<dbReference type="InterPro" id="IPR001478">
    <property type="entry name" value="PDZ"/>
</dbReference>
<dbReference type="CDD" id="cd06163">
    <property type="entry name" value="S2P-M50_PDZ_RseP-like"/>
    <property type="match status" value="2"/>
</dbReference>
<dbReference type="GO" id="GO:0004222">
    <property type="term" value="F:metalloendopeptidase activity"/>
    <property type="evidence" value="ECO:0007669"/>
    <property type="project" value="InterPro"/>
</dbReference>
<dbReference type="EC" id="3.4.24.-" evidence="11"/>
<keyword evidence="4 13" id="KW-0645">Protease</keyword>
<keyword evidence="10 11" id="KW-0472">Membrane</keyword>
<dbReference type="EMBL" id="NHNI01000002">
    <property type="protein sequence ID" value="OZY84436.1"/>
    <property type="molecule type" value="Genomic_DNA"/>
</dbReference>
<dbReference type="CDD" id="cd23081">
    <property type="entry name" value="cpPDZ_EcRseP-like"/>
    <property type="match status" value="1"/>
</dbReference>
<feature type="domain" description="PDZ" evidence="12">
    <location>
        <begin position="211"/>
        <end position="280"/>
    </location>
</feature>
<evidence type="ECO:0000256" key="5">
    <source>
        <dbReference type="ARBA" id="ARBA00022692"/>
    </source>
</evidence>
<evidence type="ECO:0000256" key="11">
    <source>
        <dbReference type="RuleBase" id="RU362031"/>
    </source>
</evidence>
<evidence type="ECO:0000256" key="9">
    <source>
        <dbReference type="ARBA" id="ARBA00023049"/>
    </source>
</evidence>
<protein>
    <recommendedName>
        <fullName evidence="11">Zinc metalloprotease</fullName>
        <ecNumber evidence="11">3.4.24.-</ecNumber>
    </recommendedName>
</protein>
<dbReference type="InterPro" id="IPR036034">
    <property type="entry name" value="PDZ_sf"/>
</dbReference>
<reference evidence="14" key="1">
    <citation type="submission" date="2017-05" db="EMBL/GenBank/DDBJ databases">
        <authorList>
            <person name="Barney B.M."/>
        </authorList>
    </citation>
    <scope>NUCLEOTIDE SEQUENCE [LARGE SCALE GENOMIC DNA]</scope>
    <source>
        <strain evidence="14">PSBB022</strain>
    </source>
</reference>
<feature type="transmembrane region" description="Helical" evidence="11">
    <location>
        <begin position="97"/>
        <end position="120"/>
    </location>
</feature>
<dbReference type="AlphaFoldDB" id="A0A266Q482"/>
<feature type="domain" description="PDZ" evidence="12">
    <location>
        <begin position="114"/>
        <end position="186"/>
    </location>
</feature>
<evidence type="ECO:0000256" key="8">
    <source>
        <dbReference type="ARBA" id="ARBA00022989"/>
    </source>
</evidence>
<accession>A0A266Q482</accession>
<dbReference type="Gene3D" id="2.30.42.10">
    <property type="match status" value="2"/>
</dbReference>
<comment type="similarity">
    <text evidence="3 11">Belongs to the peptidase M50B family.</text>
</comment>
<keyword evidence="14" id="KW-1185">Reference proteome</keyword>
<dbReference type="GO" id="GO:0006508">
    <property type="term" value="P:proteolysis"/>
    <property type="evidence" value="ECO:0007669"/>
    <property type="project" value="UniProtKB-KW"/>
</dbReference>
<evidence type="ECO:0000256" key="6">
    <source>
        <dbReference type="ARBA" id="ARBA00022801"/>
    </source>
</evidence>
<keyword evidence="9 11" id="KW-0482">Metalloprotease</keyword>
<dbReference type="InterPro" id="IPR008915">
    <property type="entry name" value="Peptidase_M50"/>
</dbReference>
<dbReference type="SUPFAM" id="SSF50156">
    <property type="entry name" value="PDZ domain-like"/>
    <property type="match status" value="2"/>
</dbReference>
<dbReference type="InterPro" id="IPR041489">
    <property type="entry name" value="PDZ_6"/>
</dbReference>
<evidence type="ECO:0000256" key="3">
    <source>
        <dbReference type="ARBA" id="ARBA00007931"/>
    </source>
</evidence>
<dbReference type="PANTHER" id="PTHR42837:SF2">
    <property type="entry name" value="MEMBRANE METALLOPROTEASE ARASP2, CHLOROPLASTIC-RELATED"/>
    <property type="match status" value="1"/>
</dbReference>
<keyword evidence="7 11" id="KW-0862">Zinc</keyword>
<evidence type="ECO:0000256" key="1">
    <source>
        <dbReference type="ARBA" id="ARBA00001947"/>
    </source>
</evidence>
<gene>
    <name evidence="13" type="ORF">CBP51_14610</name>
</gene>
<dbReference type="Proteomes" id="UP000216101">
    <property type="component" value="Unassembled WGS sequence"/>
</dbReference>